<protein>
    <submittedName>
        <fullName evidence="6">Inactive hydroxysteroid dehydrogenase-like protein 1</fullName>
    </submittedName>
</protein>
<keyword evidence="3" id="KW-0496">Mitochondrion</keyword>
<dbReference type="PROSITE" id="PS50088">
    <property type="entry name" value="ANK_REPEAT"/>
    <property type="match status" value="3"/>
</dbReference>
<dbReference type="PANTHER" id="PTHR44889:SF1">
    <property type="entry name" value="INACTIVE HYDROXYSTEROID DEHYDROGENASE-LIKE PROTEIN 1"/>
    <property type="match status" value="1"/>
</dbReference>
<evidence type="ECO:0000256" key="4">
    <source>
        <dbReference type="ARBA" id="ARBA00038261"/>
    </source>
</evidence>
<dbReference type="PANTHER" id="PTHR44889">
    <property type="entry name" value="INACTIVE HYDROXYSTEROID DEHYDROGENASE-LIKE PROTEIN 1"/>
    <property type="match status" value="1"/>
</dbReference>
<feature type="region of interest" description="Disordered" evidence="5">
    <location>
        <begin position="390"/>
        <end position="410"/>
    </location>
</feature>
<evidence type="ECO:0000256" key="5">
    <source>
        <dbReference type="SAM" id="MobiDB-lite"/>
    </source>
</evidence>
<dbReference type="Gene3D" id="1.25.40.20">
    <property type="entry name" value="Ankyrin repeat-containing domain"/>
    <property type="match status" value="1"/>
</dbReference>
<dbReference type="Pfam" id="PF00106">
    <property type="entry name" value="adh_short"/>
    <property type="match status" value="1"/>
</dbReference>
<dbReference type="InterPro" id="IPR002110">
    <property type="entry name" value="Ankyrin_rpt"/>
</dbReference>
<dbReference type="InterPro" id="IPR036291">
    <property type="entry name" value="NAD(P)-bd_dom_sf"/>
</dbReference>
<dbReference type="HOGENOM" id="CLU_671310_0_0_1"/>
<evidence type="ECO:0000256" key="3">
    <source>
        <dbReference type="ARBA" id="ARBA00023128"/>
    </source>
</evidence>
<proteinExistence type="inferred from homology"/>
<dbReference type="SUPFAM" id="SSF51735">
    <property type="entry name" value="NAD(P)-binding Rossmann-fold domains"/>
    <property type="match status" value="1"/>
</dbReference>
<keyword evidence="2" id="KW-0521">NADP</keyword>
<comment type="subcellular location">
    <subcellularLocation>
        <location evidence="1">Mitochondrion</location>
    </subcellularLocation>
</comment>
<dbReference type="SMART" id="SM00248">
    <property type="entry name" value="ANK"/>
    <property type="match status" value="4"/>
</dbReference>
<reference evidence="6" key="1">
    <citation type="journal article" date="2012" name="Nature">
        <title>The oyster genome reveals stress adaptation and complexity of shell formation.</title>
        <authorList>
            <person name="Zhang G."/>
            <person name="Fang X."/>
            <person name="Guo X."/>
            <person name="Li L."/>
            <person name="Luo R."/>
            <person name="Xu F."/>
            <person name="Yang P."/>
            <person name="Zhang L."/>
            <person name="Wang X."/>
            <person name="Qi H."/>
            <person name="Xiong Z."/>
            <person name="Que H."/>
            <person name="Xie Y."/>
            <person name="Holland P.W."/>
            <person name="Paps J."/>
            <person name="Zhu Y."/>
            <person name="Wu F."/>
            <person name="Chen Y."/>
            <person name="Wang J."/>
            <person name="Peng C."/>
            <person name="Meng J."/>
            <person name="Yang L."/>
            <person name="Liu J."/>
            <person name="Wen B."/>
            <person name="Zhang N."/>
            <person name="Huang Z."/>
            <person name="Zhu Q."/>
            <person name="Feng Y."/>
            <person name="Mount A."/>
            <person name="Hedgecock D."/>
            <person name="Xu Z."/>
            <person name="Liu Y."/>
            <person name="Domazet-Loso T."/>
            <person name="Du Y."/>
            <person name="Sun X."/>
            <person name="Zhang S."/>
            <person name="Liu B."/>
            <person name="Cheng P."/>
            <person name="Jiang X."/>
            <person name="Li J."/>
            <person name="Fan D."/>
            <person name="Wang W."/>
            <person name="Fu W."/>
            <person name="Wang T."/>
            <person name="Wang B."/>
            <person name="Zhang J."/>
            <person name="Peng Z."/>
            <person name="Li Y."/>
            <person name="Li N."/>
            <person name="Wang J."/>
            <person name="Chen M."/>
            <person name="He Y."/>
            <person name="Tan F."/>
            <person name="Song X."/>
            <person name="Zheng Q."/>
            <person name="Huang R."/>
            <person name="Yang H."/>
            <person name="Du X."/>
            <person name="Chen L."/>
            <person name="Yang M."/>
            <person name="Gaffney P.M."/>
            <person name="Wang S."/>
            <person name="Luo L."/>
            <person name="She Z."/>
            <person name="Ming Y."/>
            <person name="Huang W."/>
            <person name="Zhang S."/>
            <person name="Huang B."/>
            <person name="Zhang Y."/>
            <person name="Qu T."/>
            <person name="Ni P."/>
            <person name="Miao G."/>
            <person name="Wang J."/>
            <person name="Wang Q."/>
            <person name="Steinberg C.E."/>
            <person name="Wang H."/>
            <person name="Li N."/>
            <person name="Qian L."/>
            <person name="Zhang G."/>
            <person name="Li Y."/>
            <person name="Yang H."/>
            <person name="Liu X."/>
            <person name="Wang J."/>
            <person name="Yin Y."/>
            <person name="Wang J."/>
        </authorList>
    </citation>
    <scope>NUCLEOTIDE SEQUENCE [LARGE SCALE GENOMIC DNA]</scope>
    <source>
        <strain evidence="6">05x7-T-G4-1.051#20</strain>
    </source>
</reference>
<dbReference type="InParanoid" id="K1PEM6"/>
<dbReference type="InterPro" id="IPR002347">
    <property type="entry name" value="SDR_fam"/>
</dbReference>
<sequence length="410" mass="45487">MYAVQEKNMAIVKALLAAGADVTLKDLKGGAAIEICLLSAGRKSNVQIIKALLEAGSDPNAENHSKATPLMLAAGTGQLDVINLLLDAGVDINHEDNKGKTALHICCEHTRMTRAGRLLLSRGADINHKDHSVVTGSSEGIGKAYARELAKRGVNIVLISRGENRLYKTAEDIKKDFKVQTCTIALDFNSGKDVYSVIWEKIKDKEVGILVNNVGVMYDYPQYFLDVPEERLWQLINVNVAAATMMTYMIMPQMVERKKGAVVMVSSGACSQITPQMTVYAATKSFLDYFARALDFEYRSKGIIVQSLMPFYVATKMTRFSHTLSNPGLLIPSAERYAESAVATLGYTSRTSGYWPHTIQAWFTNWIPEWLWMRGATTLNNALRRQAEQRKAPQSLIKRDSSEFDVSKFS</sequence>
<dbReference type="EMBL" id="JH823131">
    <property type="protein sequence ID" value="EKC17274.1"/>
    <property type="molecule type" value="Genomic_DNA"/>
</dbReference>
<dbReference type="InterPro" id="IPR052149">
    <property type="entry name" value="17-beta-HSD3-like"/>
</dbReference>
<comment type="similarity">
    <text evidence="4">Belongs to the short-chain dehydrogenases/reductases (SDR) family. 17-beta-HSD 3 subfamily.</text>
</comment>
<evidence type="ECO:0000256" key="1">
    <source>
        <dbReference type="ARBA" id="ARBA00004173"/>
    </source>
</evidence>
<dbReference type="Gene3D" id="3.40.50.720">
    <property type="entry name" value="NAD(P)-binding Rossmann-like Domain"/>
    <property type="match status" value="1"/>
</dbReference>
<dbReference type="SUPFAM" id="SSF48403">
    <property type="entry name" value="Ankyrin repeat"/>
    <property type="match status" value="1"/>
</dbReference>
<name>K1PEM6_MAGGI</name>
<accession>K1PEM6</accession>
<organism evidence="6">
    <name type="scientific">Magallana gigas</name>
    <name type="common">Pacific oyster</name>
    <name type="synonym">Crassostrea gigas</name>
    <dbReference type="NCBI Taxonomy" id="29159"/>
    <lineage>
        <taxon>Eukaryota</taxon>
        <taxon>Metazoa</taxon>
        <taxon>Spiralia</taxon>
        <taxon>Lophotrochozoa</taxon>
        <taxon>Mollusca</taxon>
        <taxon>Bivalvia</taxon>
        <taxon>Autobranchia</taxon>
        <taxon>Pteriomorphia</taxon>
        <taxon>Ostreida</taxon>
        <taxon>Ostreoidea</taxon>
        <taxon>Ostreidae</taxon>
        <taxon>Magallana</taxon>
    </lineage>
</organism>
<evidence type="ECO:0000256" key="2">
    <source>
        <dbReference type="ARBA" id="ARBA00022857"/>
    </source>
</evidence>
<dbReference type="FunCoup" id="K1PEM6">
    <property type="interactions" value="696"/>
</dbReference>
<dbReference type="Pfam" id="PF12796">
    <property type="entry name" value="Ank_2"/>
    <property type="match status" value="1"/>
</dbReference>
<dbReference type="GO" id="GO:0005739">
    <property type="term" value="C:mitochondrion"/>
    <property type="evidence" value="ECO:0007669"/>
    <property type="project" value="UniProtKB-SubCell"/>
</dbReference>
<dbReference type="CDD" id="cd05356">
    <property type="entry name" value="17beta-HSD1_like_SDR_c"/>
    <property type="match status" value="1"/>
</dbReference>
<dbReference type="InterPro" id="IPR036770">
    <property type="entry name" value="Ankyrin_rpt-contain_sf"/>
</dbReference>
<dbReference type="FunFam" id="3.40.50.720:FF:000137">
    <property type="entry name" value="Hydroxysteroid (17-beta) dehydrogenase 3"/>
    <property type="match status" value="1"/>
</dbReference>
<evidence type="ECO:0000313" key="6">
    <source>
        <dbReference type="EMBL" id="EKC17274.1"/>
    </source>
</evidence>
<dbReference type="Pfam" id="PF00023">
    <property type="entry name" value="Ank"/>
    <property type="match status" value="1"/>
</dbReference>
<dbReference type="PROSITE" id="PS50297">
    <property type="entry name" value="ANK_REP_REGION"/>
    <property type="match status" value="2"/>
</dbReference>
<gene>
    <name evidence="6" type="ORF">CGI_10001310</name>
</gene>
<dbReference type="AlphaFoldDB" id="K1PEM6"/>
<dbReference type="PRINTS" id="PR00081">
    <property type="entry name" value="GDHRDH"/>
</dbReference>